<accession>A0ABV4H8U5</accession>
<evidence type="ECO:0008006" key="3">
    <source>
        <dbReference type="Google" id="ProtNLM"/>
    </source>
</evidence>
<dbReference type="SUPFAM" id="SSF117074">
    <property type="entry name" value="Hypothetical protein PA1324"/>
    <property type="match status" value="1"/>
</dbReference>
<protein>
    <recommendedName>
        <fullName evidence="3">SD-repeat containing protein B domain-containing protein</fullName>
    </recommendedName>
</protein>
<dbReference type="RefSeq" id="WP_370481423.1">
    <property type="nucleotide sequence ID" value="NZ_JBEOQA010000001.1"/>
</dbReference>
<proteinExistence type="predicted"/>
<dbReference type="SUPFAM" id="SSF49464">
    <property type="entry name" value="Carboxypeptidase regulatory domain-like"/>
    <property type="match status" value="1"/>
</dbReference>
<reference evidence="1 2" key="1">
    <citation type="submission" date="2024-06" db="EMBL/GenBank/DDBJ databases">
        <title>Soil Sphingobacterium thalpophilum.</title>
        <authorList>
            <person name="Yang J."/>
            <person name="Li J."/>
        </authorList>
    </citation>
    <scope>NUCLEOTIDE SEQUENCE [LARGE SCALE GENOMIC DNA]</scope>
    <source>
        <strain evidence="1 2">22g91tb</strain>
    </source>
</reference>
<organism evidence="1 2">
    <name type="scientific">Sphingobacterium thalpophilum</name>
    <dbReference type="NCBI Taxonomy" id="259"/>
    <lineage>
        <taxon>Bacteria</taxon>
        <taxon>Pseudomonadati</taxon>
        <taxon>Bacteroidota</taxon>
        <taxon>Sphingobacteriia</taxon>
        <taxon>Sphingobacteriales</taxon>
        <taxon>Sphingobacteriaceae</taxon>
        <taxon>Sphingobacterium</taxon>
    </lineage>
</organism>
<dbReference type="EMBL" id="JBEOQB010000001">
    <property type="protein sequence ID" value="MEZ0450697.1"/>
    <property type="molecule type" value="Genomic_DNA"/>
</dbReference>
<name>A0ABV4H8U5_9SPHI</name>
<evidence type="ECO:0000313" key="1">
    <source>
        <dbReference type="EMBL" id="MEZ0450697.1"/>
    </source>
</evidence>
<keyword evidence="2" id="KW-1185">Reference proteome</keyword>
<comment type="caution">
    <text evidence="1">The sequence shown here is derived from an EMBL/GenBank/DDBJ whole genome shotgun (WGS) entry which is preliminary data.</text>
</comment>
<dbReference type="Proteomes" id="UP001566204">
    <property type="component" value="Unassembled WGS sequence"/>
</dbReference>
<dbReference type="InterPro" id="IPR013783">
    <property type="entry name" value="Ig-like_fold"/>
</dbReference>
<evidence type="ECO:0000313" key="2">
    <source>
        <dbReference type="Proteomes" id="UP001566204"/>
    </source>
</evidence>
<sequence length="944" mass="107553">MSIRNLWIFLFLVSYIALFFLHAKSQQQYDVAYRFEYDTIAISPSRTFANRLLITNHSRQPITLKAEANRTPALSGMIRLPELLYLNANETKSFPLKYMADRHTITQAIQTFSIALKSEDSARTVQPARSFYTRLDVRQSLLLQTPQTEYYIDESTGQVQFVVRVANIGLVPLVFQLRFPNVPRGIEITGDTQLATLAAGAQLVLTYSVKMRVKKIAADAELSIQAVRQDGAVLAANNIRILTVGSVKRFGTDMFVQEQSYDNMVALRYLHMGEHANIYQVQGFGKIDHAQGNRLNYKVNLDYFSDQRQLYIYDSYVDYQAGDWGLRLGNIYENLDQFINGRGIKASYSFDQSRSLTLYAVQNQYMLLNQINNFYQDGEVFGAKYVFQYDKNQENSLTYLYSRDRYRAVQSHLISGKGYTGLADNQNLSWEGGTSLEQTAGGQNKMALAAGINYSGTFQNYQISSVNYYSSPYYAGLRRGLLQSDSRLLMSIGDKRRLAARVSYMDNDPGYVNNDRNYFLNSGNRIQQYELGYYGMLGQLHFNLRPYLMMQHSRYRNWLSTANELINWKSNSLRTAVDINFFSPKHRFSVQTDYGYTYKNTSERPIAPFHSVRVIGNYNNTLFGIDAFVQINPYYLSDLLAVRDNSSYSIFSFGPNTRFEVFNQSLQVQLSTMYSYYGFSKSKNFSINGSARWRMAAGWTLAADLFYTYIQGQPLFFADLSAAMDHPGPSRYAIDNRQIRLGIEKSFGRPAGSKGFKLQVTCFEDQNNNGLKEKGEDQAASILVRIGKEVVITDEKGRAEFVGVQPGSYTIQVENSQGWVAQGAVTVVITKNKAIEIPLTKTKKLTGKLQLASNKYMTARPDLSGISIYAVDRNGRKYNTLTNDEGEYIFYLPVGVYTINVVTDGMPFGIENAGCQVEVEAHRKTELPVLKYWDQRRRVNIKRF</sequence>
<dbReference type="Gene3D" id="2.60.40.10">
    <property type="entry name" value="Immunoglobulins"/>
    <property type="match status" value="1"/>
</dbReference>
<dbReference type="InterPro" id="IPR008969">
    <property type="entry name" value="CarboxyPept-like_regulatory"/>
</dbReference>
<gene>
    <name evidence="1" type="ORF">ABTW24_03725</name>
</gene>